<gene>
    <name evidence="12 17" type="primary">serS</name>
    <name evidence="17" type="ORF">SCHRY_v1c00050</name>
</gene>
<dbReference type="HOGENOM" id="CLU_023797_1_1_14"/>
<evidence type="ECO:0000256" key="2">
    <source>
        <dbReference type="ARBA" id="ARBA00005045"/>
    </source>
</evidence>
<dbReference type="GO" id="GO:0005737">
    <property type="term" value="C:cytoplasm"/>
    <property type="evidence" value="ECO:0007669"/>
    <property type="project" value="UniProtKB-SubCell"/>
</dbReference>
<evidence type="ECO:0000256" key="13">
    <source>
        <dbReference type="PIRSR" id="PIRSR001529-1"/>
    </source>
</evidence>
<dbReference type="STRING" id="1276227.SCHRY_v1c00050"/>
<dbReference type="eggNOG" id="COG0172">
    <property type="taxonomic scope" value="Bacteria"/>
</dbReference>
<feature type="domain" description="Aminoacyl-transfer RNA synthetases class-II family profile" evidence="16">
    <location>
        <begin position="174"/>
        <end position="410"/>
    </location>
</feature>
<evidence type="ECO:0000256" key="8">
    <source>
        <dbReference type="ARBA" id="ARBA00022917"/>
    </source>
</evidence>
<dbReference type="EC" id="6.1.1.11" evidence="12"/>
<comment type="caution">
    <text evidence="12">Lacks conserved residue(s) required for the propagation of feature annotation.</text>
</comment>
<keyword evidence="18" id="KW-1185">Reference proteome</keyword>
<evidence type="ECO:0000256" key="9">
    <source>
        <dbReference type="ARBA" id="ARBA00023146"/>
    </source>
</evidence>
<comment type="catalytic activity">
    <reaction evidence="11 12">
        <text>tRNA(Ser) + L-serine + ATP = L-seryl-tRNA(Ser) + AMP + diphosphate + H(+)</text>
        <dbReference type="Rhea" id="RHEA:12292"/>
        <dbReference type="Rhea" id="RHEA-COMP:9669"/>
        <dbReference type="Rhea" id="RHEA-COMP:9703"/>
        <dbReference type="ChEBI" id="CHEBI:15378"/>
        <dbReference type="ChEBI" id="CHEBI:30616"/>
        <dbReference type="ChEBI" id="CHEBI:33019"/>
        <dbReference type="ChEBI" id="CHEBI:33384"/>
        <dbReference type="ChEBI" id="CHEBI:78442"/>
        <dbReference type="ChEBI" id="CHEBI:78533"/>
        <dbReference type="ChEBI" id="CHEBI:456215"/>
        <dbReference type="EC" id="6.1.1.11"/>
    </reaction>
</comment>
<dbReference type="RefSeq" id="WP_016338419.1">
    <property type="nucleotide sequence ID" value="NC_021280.1"/>
</dbReference>
<evidence type="ECO:0000256" key="12">
    <source>
        <dbReference type="HAMAP-Rule" id="MF_00176"/>
    </source>
</evidence>
<dbReference type="InterPro" id="IPR033729">
    <property type="entry name" value="SerRS_core"/>
</dbReference>
<dbReference type="InterPro" id="IPR045864">
    <property type="entry name" value="aa-tRNA-synth_II/BPL/LPL"/>
</dbReference>
<feature type="binding site" evidence="12 14">
    <location>
        <begin position="350"/>
        <end position="353"/>
    </location>
    <ligand>
        <name>ATP</name>
        <dbReference type="ChEBI" id="CHEBI:30616"/>
    </ligand>
</feature>
<feature type="binding site" evidence="12">
    <location>
        <begin position="232"/>
        <end position="234"/>
    </location>
    <ligand>
        <name>L-serine</name>
        <dbReference type="ChEBI" id="CHEBI:33384"/>
    </ligand>
</feature>
<dbReference type="InterPro" id="IPR002317">
    <property type="entry name" value="Ser-tRNA-ligase_type_1"/>
</dbReference>
<comment type="function">
    <text evidence="12">Catalyzes the attachment of serine to tRNA(Ser). Is also able to aminoacylate tRNA(Sec) with serine, to form the misacylated tRNA L-seryl-tRNA(Sec), which will be further converted into selenocysteinyl-tRNA(Sec).</text>
</comment>
<evidence type="ECO:0000256" key="10">
    <source>
        <dbReference type="ARBA" id="ARBA00047929"/>
    </source>
</evidence>
<dbReference type="Proteomes" id="UP000013964">
    <property type="component" value="Chromosome"/>
</dbReference>
<feature type="binding site" evidence="13">
    <location>
        <position position="383"/>
    </location>
    <ligand>
        <name>L-serine</name>
        <dbReference type="ChEBI" id="CHEBI:33384"/>
    </ligand>
</feature>
<sequence length="424" mass="49128">MLDQKVVVTDIEEVIKRLNTRNSSFDNLREIVALSEERKSLINDLEKLKEKRNINSKKIGELIVQKDLTQAEELKQLVNNEKKDIEAIETKLELIENSILKIIEVVPNLPDQSVPVGKDEEDNIEIRRWGEPTRHLFETIEHDKIASQLNIIDFERGVKLSGARFVVYKGMGARLERALMNLMLDQHHKRNYVEIEPPILVQPQIMYGTGNLPKFADDAYYIEKDNLYLVPTAEVPVTNLYREEILKEEQLPIYHCAYTPCFRQEAGSAGKDTKGIIRLHQFKKVELVKFVKQEESFNELEKMVLDVENILQLLKIPYRVIVLCTGDMGFSSAKTYDIELWMPGQNKYREVSSCSNCTDFQARRMKLRYRDKDEKIKYVHTLNGSGLAIDRVIAAILENFQNEDGTVNIPEILQPYMQGEKEIK</sequence>
<organism evidence="17 18">
    <name type="scientific">Spiroplasma chrysopicola DF-1</name>
    <dbReference type="NCBI Taxonomy" id="1276227"/>
    <lineage>
        <taxon>Bacteria</taxon>
        <taxon>Bacillati</taxon>
        <taxon>Mycoplasmatota</taxon>
        <taxon>Mollicutes</taxon>
        <taxon>Entomoplasmatales</taxon>
        <taxon>Spiroplasmataceae</taxon>
        <taxon>Spiroplasma</taxon>
    </lineage>
</organism>
<dbReference type="UniPathway" id="UPA00906">
    <property type="reaction ID" value="UER00895"/>
</dbReference>
<evidence type="ECO:0000256" key="14">
    <source>
        <dbReference type="PIRSR" id="PIRSR001529-2"/>
    </source>
</evidence>
<feature type="binding site" evidence="12 14">
    <location>
        <begin position="263"/>
        <end position="265"/>
    </location>
    <ligand>
        <name>ATP</name>
        <dbReference type="ChEBI" id="CHEBI:30616"/>
    </ligand>
</feature>
<dbReference type="EMBL" id="CP005077">
    <property type="protein sequence ID" value="AGM24592.1"/>
    <property type="molecule type" value="Genomic_DNA"/>
</dbReference>
<dbReference type="GO" id="GO:0016260">
    <property type="term" value="P:selenocysteine biosynthetic process"/>
    <property type="evidence" value="ECO:0007669"/>
    <property type="project" value="UniProtKB-UniRule"/>
</dbReference>
<dbReference type="GO" id="GO:0005524">
    <property type="term" value="F:ATP binding"/>
    <property type="evidence" value="ECO:0007669"/>
    <property type="project" value="UniProtKB-UniRule"/>
</dbReference>
<keyword evidence="4 12" id="KW-0963">Cytoplasm</keyword>
<comment type="domain">
    <text evidence="12">Consists of two distinct domains, a catalytic core and a N-terminal extension that is involved in tRNA binding.</text>
</comment>
<feature type="binding site" evidence="12">
    <location>
        <position position="385"/>
    </location>
    <ligand>
        <name>L-serine</name>
        <dbReference type="ChEBI" id="CHEBI:33384"/>
    </ligand>
</feature>
<evidence type="ECO:0000256" key="1">
    <source>
        <dbReference type="ARBA" id="ARBA00004496"/>
    </source>
</evidence>
<dbReference type="PATRIC" id="fig|1276227.3.peg.5"/>
<feature type="coiled-coil region" evidence="15">
    <location>
        <begin position="31"/>
        <end position="98"/>
    </location>
</feature>
<dbReference type="PROSITE" id="PS50862">
    <property type="entry name" value="AA_TRNA_LIGASE_II"/>
    <property type="match status" value="1"/>
</dbReference>
<evidence type="ECO:0000313" key="18">
    <source>
        <dbReference type="Proteomes" id="UP000013964"/>
    </source>
</evidence>
<feature type="binding site" evidence="13">
    <location>
        <position position="232"/>
    </location>
    <ligand>
        <name>L-serine</name>
        <dbReference type="ChEBI" id="CHEBI:33384"/>
    </ligand>
</feature>
<dbReference type="Gene3D" id="1.10.287.40">
    <property type="entry name" value="Serine-tRNA synthetase, tRNA binding domain"/>
    <property type="match status" value="1"/>
</dbReference>
<dbReference type="SUPFAM" id="SSF46589">
    <property type="entry name" value="tRNA-binding arm"/>
    <property type="match status" value="1"/>
</dbReference>
<dbReference type="KEGG" id="scr:SCHRY_v1c00050"/>
<dbReference type="Pfam" id="PF00587">
    <property type="entry name" value="tRNA-synt_2b"/>
    <property type="match status" value="1"/>
</dbReference>
<keyword evidence="8 12" id="KW-0648">Protein biosynthesis</keyword>
<keyword evidence="6 12" id="KW-0547">Nucleotide-binding</keyword>
<evidence type="ECO:0000313" key="17">
    <source>
        <dbReference type="EMBL" id="AGM24592.1"/>
    </source>
</evidence>
<dbReference type="Gene3D" id="3.30.930.10">
    <property type="entry name" value="Bira Bifunctional Protein, Domain 2"/>
    <property type="match status" value="1"/>
</dbReference>
<dbReference type="InterPro" id="IPR010978">
    <property type="entry name" value="tRNA-bd_arm"/>
</dbReference>
<dbReference type="InterPro" id="IPR015866">
    <property type="entry name" value="Ser-tRNA-synth_1_N"/>
</dbReference>
<dbReference type="PANTHER" id="PTHR43697">
    <property type="entry name" value="SERYL-TRNA SYNTHETASE"/>
    <property type="match status" value="1"/>
</dbReference>
<dbReference type="InterPro" id="IPR006195">
    <property type="entry name" value="aa-tRNA-synth_II"/>
</dbReference>
<reference evidence="17 18" key="1">
    <citation type="journal article" date="2013" name="Genome Biol. Evol.">
        <title>Complete genomes of two dipteran-associated spiroplasmas provided insights into the origin, dynamics, and impacts of viral invasion in spiroplasma.</title>
        <authorList>
            <person name="Ku C."/>
            <person name="Lo W.S."/>
            <person name="Chen L.L."/>
            <person name="Kuo C.H."/>
        </authorList>
    </citation>
    <scope>NUCLEOTIDE SEQUENCE [LARGE SCALE GENOMIC DNA]</scope>
    <source>
        <strain evidence="17 18">DF-1</strain>
    </source>
</reference>
<proteinExistence type="inferred from homology"/>
<comment type="similarity">
    <text evidence="3 12">Belongs to the class-II aminoacyl-tRNA synthetase family. Type-1 seryl-tRNA synthetase subfamily.</text>
</comment>
<dbReference type="PRINTS" id="PR00981">
    <property type="entry name" value="TRNASYNTHSER"/>
</dbReference>
<dbReference type="Pfam" id="PF02403">
    <property type="entry name" value="Seryl_tRNA_N"/>
    <property type="match status" value="1"/>
</dbReference>
<dbReference type="InterPro" id="IPR042103">
    <property type="entry name" value="SerRS_1_N_sf"/>
</dbReference>
<dbReference type="InterPro" id="IPR002314">
    <property type="entry name" value="aa-tRNA-synt_IIb"/>
</dbReference>
<evidence type="ECO:0000256" key="5">
    <source>
        <dbReference type="ARBA" id="ARBA00022598"/>
    </source>
</evidence>
<protein>
    <recommendedName>
        <fullName evidence="12">Serine--tRNA ligase</fullName>
        <ecNumber evidence="12">6.1.1.11</ecNumber>
    </recommendedName>
    <alternativeName>
        <fullName evidence="12">Seryl-tRNA synthetase</fullName>
        <shortName evidence="12">SerRS</shortName>
    </alternativeName>
    <alternativeName>
        <fullName evidence="12">Seryl-tRNA(Ser/Sec) synthetase</fullName>
    </alternativeName>
</protein>
<evidence type="ECO:0000259" key="16">
    <source>
        <dbReference type="PROSITE" id="PS50862"/>
    </source>
</evidence>
<dbReference type="GO" id="GO:0006434">
    <property type="term" value="P:seryl-tRNA aminoacylation"/>
    <property type="evidence" value="ECO:0007669"/>
    <property type="project" value="UniProtKB-UniRule"/>
</dbReference>
<comment type="subunit">
    <text evidence="12">Homodimer. The tRNA molecule binds across the dimer.</text>
</comment>
<keyword evidence="15" id="KW-0175">Coiled coil</keyword>
<dbReference type="AlphaFoldDB" id="R4U038"/>
<comment type="subcellular location">
    <subcellularLocation>
        <location evidence="1 12">Cytoplasm</location>
    </subcellularLocation>
</comment>
<evidence type="ECO:0000256" key="3">
    <source>
        <dbReference type="ARBA" id="ARBA00010728"/>
    </source>
</evidence>
<dbReference type="PANTHER" id="PTHR43697:SF1">
    <property type="entry name" value="SERINE--TRNA LIGASE"/>
    <property type="match status" value="1"/>
</dbReference>
<evidence type="ECO:0000256" key="7">
    <source>
        <dbReference type="ARBA" id="ARBA00022840"/>
    </source>
</evidence>
<evidence type="ECO:0000256" key="4">
    <source>
        <dbReference type="ARBA" id="ARBA00022490"/>
    </source>
</evidence>
<dbReference type="CDD" id="cd00770">
    <property type="entry name" value="SerRS_core"/>
    <property type="match status" value="1"/>
</dbReference>
<accession>R4U038</accession>
<dbReference type="GO" id="GO:0004828">
    <property type="term" value="F:serine-tRNA ligase activity"/>
    <property type="evidence" value="ECO:0007669"/>
    <property type="project" value="UniProtKB-UniRule"/>
</dbReference>
<keyword evidence="5 12" id="KW-0436">Ligase</keyword>
<dbReference type="HAMAP" id="MF_00176">
    <property type="entry name" value="Ser_tRNA_synth_type1"/>
    <property type="match status" value="1"/>
</dbReference>
<comment type="catalytic activity">
    <reaction evidence="10 12">
        <text>tRNA(Sec) + L-serine + ATP = L-seryl-tRNA(Sec) + AMP + diphosphate + H(+)</text>
        <dbReference type="Rhea" id="RHEA:42580"/>
        <dbReference type="Rhea" id="RHEA-COMP:9742"/>
        <dbReference type="Rhea" id="RHEA-COMP:10128"/>
        <dbReference type="ChEBI" id="CHEBI:15378"/>
        <dbReference type="ChEBI" id="CHEBI:30616"/>
        <dbReference type="ChEBI" id="CHEBI:33019"/>
        <dbReference type="ChEBI" id="CHEBI:33384"/>
        <dbReference type="ChEBI" id="CHEBI:78442"/>
        <dbReference type="ChEBI" id="CHEBI:78533"/>
        <dbReference type="ChEBI" id="CHEBI:456215"/>
        <dbReference type="EC" id="6.1.1.11"/>
    </reaction>
</comment>
<evidence type="ECO:0000256" key="11">
    <source>
        <dbReference type="ARBA" id="ARBA00048823"/>
    </source>
</evidence>
<dbReference type="NCBIfam" id="TIGR00414">
    <property type="entry name" value="serS"/>
    <property type="match status" value="1"/>
</dbReference>
<comment type="pathway">
    <text evidence="2 12">Aminoacyl-tRNA biosynthesis; selenocysteinyl-tRNA(Sec) biosynthesis; L-seryl-tRNA(Sec) from L-serine and tRNA(Sec): step 1/1.</text>
</comment>
<name>R4U038_9MOLU</name>
<feature type="binding site" evidence="13">
    <location>
        <position position="263"/>
    </location>
    <ligand>
        <name>L-serine</name>
        <dbReference type="ChEBI" id="CHEBI:33384"/>
    </ligand>
</feature>
<evidence type="ECO:0000256" key="15">
    <source>
        <dbReference type="SAM" id="Coils"/>
    </source>
</evidence>
<dbReference type="SUPFAM" id="SSF55681">
    <property type="entry name" value="Class II aaRS and biotin synthetases"/>
    <property type="match status" value="1"/>
</dbReference>
<evidence type="ECO:0000256" key="6">
    <source>
        <dbReference type="ARBA" id="ARBA00022741"/>
    </source>
</evidence>
<dbReference type="OrthoDB" id="9804647at2"/>
<keyword evidence="9 12" id="KW-0030">Aminoacyl-tRNA synthetase</keyword>
<keyword evidence="7 12" id="KW-0067">ATP-binding</keyword>
<feature type="binding site" evidence="12 13">
    <location>
        <position position="286"/>
    </location>
    <ligand>
        <name>L-serine</name>
        <dbReference type="ChEBI" id="CHEBI:33384"/>
    </ligand>
</feature>
<dbReference type="PIRSF" id="PIRSF001529">
    <property type="entry name" value="Ser-tRNA-synth_IIa"/>
    <property type="match status" value="1"/>
</dbReference>